<proteinExistence type="predicted"/>
<dbReference type="InterPro" id="IPR046457">
    <property type="entry name" value="PMI_typeI_cat"/>
</dbReference>
<dbReference type="PANTHER" id="PTHR42742">
    <property type="entry name" value="TRANSCRIPTIONAL REPRESSOR MPRA"/>
    <property type="match status" value="1"/>
</dbReference>
<name>B7C8H1_9FIRM</name>
<dbReference type="InterPro" id="IPR011051">
    <property type="entry name" value="RmlC_Cupin_sf"/>
</dbReference>
<dbReference type="OrthoDB" id="9808275at2"/>
<dbReference type="RefSeq" id="WP_003864285.1">
    <property type="nucleotide sequence ID" value="NZ_DS996841.1"/>
</dbReference>
<feature type="domain" description="Mannose-6-phosphate isomerase cupin" evidence="8">
    <location>
        <begin position="238"/>
        <end position="312"/>
    </location>
</feature>
<feature type="binding site" evidence="5">
    <location>
        <position position="114"/>
    </location>
    <ligand>
        <name>Zn(2+)</name>
        <dbReference type="ChEBI" id="CHEBI:29105"/>
    </ligand>
</feature>
<dbReference type="AlphaFoldDB" id="B7C8H1"/>
<dbReference type="Gene3D" id="2.60.120.10">
    <property type="entry name" value="Jelly Rolls"/>
    <property type="match status" value="2"/>
</dbReference>
<dbReference type="InterPro" id="IPR014628">
    <property type="entry name" value="Man6P_isomerase_Firm_short"/>
</dbReference>
<evidence type="ECO:0000256" key="4">
    <source>
        <dbReference type="ARBA" id="ARBA00030762"/>
    </source>
</evidence>
<evidence type="ECO:0000256" key="3">
    <source>
        <dbReference type="ARBA" id="ARBA00029741"/>
    </source>
</evidence>
<gene>
    <name evidence="9" type="primary">manA</name>
    <name evidence="9" type="ORF">EUBIFOR_00475</name>
</gene>
<evidence type="ECO:0000313" key="10">
    <source>
        <dbReference type="Proteomes" id="UP000004315"/>
    </source>
</evidence>
<keyword evidence="2 5" id="KW-0862">Zinc</keyword>
<reference evidence="9 10" key="1">
    <citation type="submission" date="2008-11" db="EMBL/GenBank/DDBJ databases">
        <title>Draft genome sequence of Eubacterium biforme (DSM 3989).</title>
        <authorList>
            <person name="Sudarsanam P."/>
            <person name="Ley R."/>
            <person name="Guruge J."/>
            <person name="Turnbaugh P.J."/>
            <person name="Mahowald M."/>
            <person name="Liep D."/>
            <person name="Gordon J."/>
        </authorList>
    </citation>
    <scope>NUCLEOTIDE SEQUENCE [LARGE SCALE GENOMIC DNA]</scope>
    <source>
        <strain evidence="9 10">DSM 3989</strain>
    </source>
</reference>
<accession>B7C8H1</accession>
<dbReference type="PANTHER" id="PTHR42742:SF3">
    <property type="entry name" value="FRUCTOKINASE"/>
    <property type="match status" value="1"/>
</dbReference>
<evidence type="ECO:0000256" key="1">
    <source>
        <dbReference type="ARBA" id="ARBA00022723"/>
    </source>
</evidence>
<keyword evidence="10" id="KW-1185">Reference proteome</keyword>
<sequence length="317" mass="36222">MENVLFLDSVLKEKPYGSNRIQKKFHIGDESLKIGEYWAISAHDNGLSVISNGKYKGETLKEVYANHRELFDRDTHEKFPLLVKINEIQEPCSVQVHPDGAYAKKYENDFGKAEFCLWLDVEKGTKIIRGHTAKTKEEFRKAIENKEWDTLFIRKPVHANEFVYTPAGTVHGIEGQLMMAEVQQSSDVTYRIYDYDRKDANGNTRELHIDKACNVTNITHREPEISLNVTLVQGNEVIEYVNTEYFRVTRYKIEEEITIQNSRYSLCLPLSGNGVLNINGVDYDIHAGIGFIVTSGVKVYSIKGNVDLLVSEPPKEK</sequence>
<dbReference type="InterPro" id="IPR014710">
    <property type="entry name" value="RmlC-like_jellyroll"/>
</dbReference>
<dbReference type="GO" id="GO:0004476">
    <property type="term" value="F:mannose-6-phosphate isomerase activity"/>
    <property type="evidence" value="ECO:0007669"/>
    <property type="project" value="InterPro"/>
</dbReference>
<keyword evidence="9" id="KW-0413">Isomerase</keyword>
<dbReference type="GO" id="GO:0008270">
    <property type="term" value="F:zinc ion binding"/>
    <property type="evidence" value="ECO:0007669"/>
    <property type="project" value="InterPro"/>
</dbReference>
<evidence type="ECO:0000313" key="9">
    <source>
        <dbReference type="EMBL" id="EEC90927.1"/>
    </source>
</evidence>
<keyword evidence="1 5" id="KW-0479">Metal-binding</keyword>
<comment type="caution">
    <text evidence="9">The sequence shown here is derived from an EMBL/GenBank/DDBJ whole genome shotgun (WGS) entry which is preliminary data.</text>
</comment>
<dbReference type="SUPFAM" id="SSF51182">
    <property type="entry name" value="RmlC-like cupins"/>
    <property type="match status" value="1"/>
</dbReference>
<dbReference type="eggNOG" id="COG1482">
    <property type="taxonomic scope" value="Bacteria"/>
</dbReference>
<dbReference type="EMBL" id="ABYT01000033">
    <property type="protein sequence ID" value="EEC90927.1"/>
    <property type="molecule type" value="Genomic_DNA"/>
</dbReference>
<dbReference type="CDD" id="cd07010">
    <property type="entry name" value="cupin_PMI_type_I_N_bac"/>
    <property type="match status" value="1"/>
</dbReference>
<dbReference type="Pfam" id="PF21621">
    <property type="entry name" value="MPI_cupin_dom"/>
    <property type="match status" value="1"/>
</dbReference>
<dbReference type="Proteomes" id="UP000004315">
    <property type="component" value="Unassembled WGS sequence"/>
</dbReference>
<evidence type="ECO:0000256" key="2">
    <source>
        <dbReference type="ARBA" id="ARBA00022833"/>
    </source>
</evidence>
<evidence type="ECO:0000256" key="6">
    <source>
        <dbReference type="PIRSR" id="PIRSR036894-2"/>
    </source>
</evidence>
<protein>
    <recommendedName>
        <fullName evidence="3">Phosphohexomutase</fullName>
    </recommendedName>
    <alternativeName>
        <fullName evidence="4">Phosphomannose isomerase</fullName>
    </alternativeName>
</protein>
<dbReference type="InterPro" id="IPR051804">
    <property type="entry name" value="Carb_Metab_Reg_Kinase/Isom"/>
</dbReference>
<organism evidence="9 10">
    <name type="scientific">Holdemanella biformis DSM 3989</name>
    <dbReference type="NCBI Taxonomy" id="518637"/>
    <lineage>
        <taxon>Bacteria</taxon>
        <taxon>Bacillati</taxon>
        <taxon>Bacillota</taxon>
        <taxon>Erysipelotrichia</taxon>
        <taxon>Erysipelotrichales</taxon>
        <taxon>Erysipelotrichaceae</taxon>
        <taxon>Holdemanella</taxon>
    </lineage>
</organism>
<dbReference type="GO" id="GO:0005975">
    <property type="term" value="P:carbohydrate metabolic process"/>
    <property type="evidence" value="ECO:0007669"/>
    <property type="project" value="InterPro"/>
</dbReference>
<dbReference type="InterPro" id="IPR049071">
    <property type="entry name" value="MPI_cupin_dom"/>
</dbReference>
<feature type="domain" description="Phosphomannose isomerase type I catalytic" evidence="7">
    <location>
        <begin position="7"/>
        <end position="105"/>
    </location>
</feature>
<dbReference type="HOGENOM" id="CLU_020529_0_0_9"/>
<evidence type="ECO:0000259" key="7">
    <source>
        <dbReference type="Pfam" id="PF20511"/>
    </source>
</evidence>
<dbReference type="Pfam" id="PF20511">
    <property type="entry name" value="PMI_typeI_cat"/>
    <property type="match status" value="1"/>
</dbReference>
<comment type="cofactor">
    <cofactor evidence="5">
        <name>Zn(2+)</name>
        <dbReference type="ChEBI" id="CHEBI:29105"/>
    </cofactor>
    <text evidence="5">Binds 1 zinc ion per subunit.</text>
</comment>
<evidence type="ECO:0000256" key="5">
    <source>
        <dbReference type="PIRSR" id="PIRSR036894-1"/>
    </source>
</evidence>
<feature type="active site" evidence="6">
    <location>
        <position position="191"/>
    </location>
</feature>
<dbReference type="PIRSF" id="PIRSF036894">
    <property type="entry name" value="PMI_Firm_short"/>
    <property type="match status" value="1"/>
</dbReference>
<feature type="binding site" evidence="5">
    <location>
        <position position="97"/>
    </location>
    <ligand>
        <name>Zn(2+)</name>
        <dbReference type="ChEBI" id="CHEBI:29105"/>
    </ligand>
</feature>
<dbReference type="STRING" id="518637.EUBIFOR_00475"/>
<feature type="binding site" evidence="5">
    <location>
        <position position="171"/>
    </location>
    <ligand>
        <name>Zn(2+)</name>
        <dbReference type="ChEBI" id="CHEBI:29105"/>
    </ligand>
</feature>
<evidence type="ECO:0000259" key="8">
    <source>
        <dbReference type="Pfam" id="PF21621"/>
    </source>
</evidence>